<proteinExistence type="predicted"/>
<evidence type="ECO:0000313" key="3">
    <source>
        <dbReference type="Proteomes" id="UP000660339"/>
    </source>
</evidence>
<keyword evidence="3" id="KW-1185">Reference proteome</keyword>
<dbReference type="EMBL" id="BONJ01000031">
    <property type="protein sequence ID" value="GIG17434.1"/>
    <property type="molecule type" value="Genomic_DNA"/>
</dbReference>
<dbReference type="AlphaFoldDB" id="A0A8J3PI66"/>
<accession>A0A8J3PI66</accession>
<evidence type="ECO:0000313" key="2">
    <source>
        <dbReference type="EMBL" id="GIG17434.1"/>
    </source>
</evidence>
<feature type="compositionally biased region" description="Low complexity" evidence="1">
    <location>
        <begin position="1"/>
        <end position="15"/>
    </location>
</feature>
<gene>
    <name evidence="2" type="ORF">Cme02nite_57660</name>
</gene>
<protein>
    <submittedName>
        <fullName evidence="2">Uncharacterized protein</fullName>
    </submittedName>
</protein>
<dbReference type="Proteomes" id="UP000660339">
    <property type="component" value="Unassembled WGS sequence"/>
</dbReference>
<sequence length="86" mass="9200">MVQGRPGTPSTTPTPHRVSPGSTPSTRRCRNCTRCSVHFAVRVYDTLADPTVTGPTPGPRQGAGGRHIRSRHTVWARPMCALPPGS</sequence>
<evidence type="ECO:0000256" key="1">
    <source>
        <dbReference type="SAM" id="MobiDB-lite"/>
    </source>
</evidence>
<comment type="caution">
    <text evidence="2">The sequence shown here is derived from an EMBL/GenBank/DDBJ whole genome shotgun (WGS) entry which is preliminary data.</text>
</comment>
<organism evidence="2 3">
    <name type="scientific">Catellatospora methionotrophica</name>
    <dbReference type="NCBI Taxonomy" id="121620"/>
    <lineage>
        <taxon>Bacteria</taxon>
        <taxon>Bacillati</taxon>
        <taxon>Actinomycetota</taxon>
        <taxon>Actinomycetes</taxon>
        <taxon>Micromonosporales</taxon>
        <taxon>Micromonosporaceae</taxon>
        <taxon>Catellatospora</taxon>
    </lineage>
</organism>
<feature type="region of interest" description="Disordered" evidence="1">
    <location>
        <begin position="1"/>
        <end position="29"/>
    </location>
</feature>
<name>A0A8J3PI66_9ACTN</name>
<feature type="region of interest" description="Disordered" evidence="1">
    <location>
        <begin position="48"/>
        <end position="86"/>
    </location>
</feature>
<reference evidence="2" key="1">
    <citation type="submission" date="2021-01" db="EMBL/GenBank/DDBJ databases">
        <title>Whole genome shotgun sequence of Catellatospora methionotrophica NBRC 14553.</title>
        <authorList>
            <person name="Komaki H."/>
            <person name="Tamura T."/>
        </authorList>
    </citation>
    <scope>NUCLEOTIDE SEQUENCE</scope>
    <source>
        <strain evidence="2">NBRC 14553</strain>
    </source>
</reference>